<evidence type="ECO:0000313" key="3">
    <source>
        <dbReference type="Proteomes" id="UP001521785"/>
    </source>
</evidence>
<proteinExistence type="predicted"/>
<feature type="region of interest" description="Disordered" evidence="1">
    <location>
        <begin position="125"/>
        <end position="160"/>
    </location>
</feature>
<dbReference type="EMBL" id="JAKJXO020000006">
    <property type="protein sequence ID" value="KAL1603928.1"/>
    <property type="molecule type" value="Genomic_DNA"/>
</dbReference>
<sequence>MSTELSPEDRASLFHHVHYGAPPGPAAQVRVTPWSDMDPFSKPKNAAWEKNLNAEQLHRLLMGFQPMDMDDKWLIYSDGPVRKQNPDGNDDPHASVYMYRSWTGTLCFKIDLVVEDVVGTLSRLENPPAMEVQDGLETGAEQSNTDAEGSEASEKEDTTQGQIIGRIVGLTWETDEEKVRFGDEKEVKEYAGNVCKFLLGV</sequence>
<gene>
    <name evidence="2" type="ORF">SLS60_005520</name>
</gene>
<comment type="caution">
    <text evidence="2">The sequence shown here is derived from an EMBL/GenBank/DDBJ whole genome shotgun (WGS) entry which is preliminary data.</text>
</comment>
<protein>
    <submittedName>
        <fullName evidence="2">Uncharacterized protein</fullName>
    </submittedName>
</protein>
<reference evidence="2 3" key="1">
    <citation type="submission" date="2024-02" db="EMBL/GenBank/DDBJ databases">
        <title>De novo assembly and annotation of 12 fungi associated with fruit tree decline syndrome in Ontario, Canada.</title>
        <authorList>
            <person name="Sulman M."/>
            <person name="Ellouze W."/>
            <person name="Ilyukhin E."/>
        </authorList>
    </citation>
    <scope>NUCLEOTIDE SEQUENCE [LARGE SCALE GENOMIC DNA]</scope>
    <source>
        <strain evidence="2 3">M42-189</strain>
    </source>
</reference>
<name>A0ABR3RIA2_9PLEO</name>
<evidence type="ECO:0000313" key="2">
    <source>
        <dbReference type="EMBL" id="KAL1603928.1"/>
    </source>
</evidence>
<accession>A0ABR3RIA2</accession>
<organism evidence="2 3">
    <name type="scientific">Paraconiothyrium brasiliense</name>
    <dbReference type="NCBI Taxonomy" id="300254"/>
    <lineage>
        <taxon>Eukaryota</taxon>
        <taxon>Fungi</taxon>
        <taxon>Dikarya</taxon>
        <taxon>Ascomycota</taxon>
        <taxon>Pezizomycotina</taxon>
        <taxon>Dothideomycetes</taxon>
        <taxon>Pleosporomycetidae</taxon>
        <taxon>Pleosporales</taxon>
        <taxon>Massarineae</taxon>
        <taxon>Didymosphaeriaceae</taxon>
        <taxon>Paraconiothyrium</taxon>
    </lineage>
</organism>
<keyword evidence="3" id="KW-1185">Reference proteome</keyword>
<dbReference type="Proteomes" id="UP001521785">
    <property type="component" value="Unassembled WGS sequence"/>
</dbReference>
<evidence type="ECO:0000256" key="1">
    <source>
        <dbReference type="SAM" id="MobiDB-lite"/>
    </source>
</evidence>